<protein>
    <recommendedName>
        <fullName evidence="3">Competence protein CoiA-like family protein</fullName>
    </recommendedName>
</protein>
<keyword evidence="2" id="KW-1185">Reference proteome</keyword>
<comment type="caution">
    <text evidence="1">The sequence shown here is derived from an EMBL/GenBank/DDBJ whole genome shotgun (WGS) entry which is preliminary data.</text>
</comment>
<dbReference type="RefSeq" id="WP_090727783.1">
    <property type="nucleotide sequence ID" value="NZ_JBHTKX010000009.1"/>
</dbReference>
<proteinExistence type="predicted"/>
<organism evidence="1 2">
    <name type="scientific">Paenibacillus provencensis</name>
    <dbReference type="NCBI Taxonomy" id="441151"/>
    <lineage>
        <taxon>Bacteria</taxon>
        <taxon>Bacillati</taxon>
        <taxon>Bacillota</taxon>
        <taxon>Bacilli</taxon>
        <taxon>Bacillales</taxon>
        <taxon>Paenibacillaceae</taxon>
        <taxon>Paenibacillus</taxon>
    </lineage>
</organism>
<dbReference type="EMBL" id="JBHTKX010000009">
    <property type="protein sequence ID" value="MFD1131391.1"/>
    <property type="molecule type" value="Genomic_DNA"/>
</dbReference>
<gene>
    <name evidence="1" type="ORF">ACFQ3J_25045</name>
</gene>
<evidence type="ECO:0000313" key="1">
    <source>
        <dbReference type="EMBL" id="MFD1131391.1"/>
    </source>
</evidence>
<evidence type="ECO:0000313" key="2">
    <source>
        <dbReference type="Proteomes" id="UP001597169"/>
    </source>
</evidence>
<accession>A0ABW3QHF0</accession>
<name>A0ABW3QHF0_9BACL</name>
<reference evidence="2" key="1">
    <citation type="journal article" date="2019" name="Int. J. Syst. Evol. Microbiol.">
        <title>The Global Catalogue of Microorganisms (GCM) 10K type strain sequencing project: providing services to taxonomists for standard genome sequencing and annotation.</title>
        <authorList>
            <consortium name="The Broad Institute Genomics Platform"/>
            <consortium name="The Broad Institute Genome Sequencing Center for Infectious Disease"/>
            <person name="Wu L."/>
            <person name="Ma J."/>
        </authorList>
    </citation>
    <scope>NUCLEOTIDE SEQUENCE [LARGE SCALE GENOMIC DNA]</scope>
    <source>
        <strain evidence="2">CCUG 53519</strain>
    </source>
</reference>
<sequence>MQWARYGYEKKQISAEYYREAKHGEVTCRFCEGKMAYVSTGNRKPHFRVVDRKTHTCKYFGNEIEKIVESSSEVVQMNRKNNENPVFTLNIESAKQSNEKTLQSIASDSFLTSLDLMRSSKGNSLYKFIHDLHAMFLKNEYDKVLQFRFIVAEGGTAQKIKAEELVPSYKQIIDMHTKGKLTSRKRFIVGTILSSKETIKRNVEVTLRGEKSSDGSYINHKIIIMKYVLDQQNLDVTDFIKGNTIVVYAKLKLSDTKREVISFVSSKDDFDFGRYTSLDGDWLDSQDKKIVDDFFYLCNIKHVVPDHAMTKQYFYHEDLLLKPDWVLFIRNKTIVIDYVVSQKDFISNKSEPRGDYFINRTDYHYMKVLKEDIEDNFYGLKKKLHEIIPNLQLNLYES</sequence>
<evidence type="ECO:0008006" key="3">
    <source>
        <dbReference type="Google" id="ProtNLM"/>
    </source>
</evidence>
<dbReference type="Proteomes" id="UP001597169">
    <property type="component" value="Unassembled WGS sequence"/>
</dbReference>